<dbReference type="Pfam" id="PF13462">
    <property type="entry name" value="Thioredoxin_4"/>
    <property type="match status" value="1"/>
</dbReference>
<proteinExistence type="predicted"/>
<reference evidence="2 3" key="1">
    <citation type="submission" date="2021-08" db="EMBL/GenBank/DDBJ databases">
        <title>Draft genome sequence of Mycolicibacterium sp. NGTWS1702 strain.</title>
        <authorList>
            <person name="Matsumoto M."/>
            <person name="Tang B.C.C."/>
            <person name="Machida Y."/>
            <person name="Matoyama H."/>
            <person name="Kishihara T."/>
            <person name="Sato S."/>
            <person name="Kondo I."/>
            <person name="Sano M."/>
            <person name="Kato G."/>
        </authorList>
    </citation>
    <scope>NUCLEOTIDE SEQUENCE [LARGE SCALE GENOMIC DNA]</scope>
    <source>
        <strain evidence="2 3">NGTWSNA01</strain>
    </source>
</reference>
<organism evidence="2 3">
    <name type="scientific">Mycolicibacterium cyprinidarum</name>
    <dbReference type="NCBI Taxonomy" id="2860311"/>
    <lineage>
        <taxon>Bacteria</taxon>
        <taxon>Bacillati</taxon>
        <taxon>Actinomycetota</taxon>
        <taxon>Actinomycetes</taxon>
        <taxon>Mycobacteriales</taxon>
        <taxon>Mycobacteriaceae</taxon>
        <taxon>Mycolicibacterium</taxon>
    </lineage>
</organism>
<dbReference type="SUPFAM" id="SSF52833">
    <property type="entry name" value="Thioredoxin-like"/>
    <property type="match status" value="1"/>
</dbReference>
<dbReference type="Proteomes" id="UP001060504">
    <property type="component" value="Unassembled WGS sequence"/>
</dbReference>
<evidence type="ECO:0000259" key="1">
    <source>
        <dbReference type="Pfam" id="PF13462"/>
    </source>
</evidence>
<gene>
    <name evidence="2" type="ORF">NGTWS1702_15160</name>
</gene>
<dbReference type="InterPro" id="IPR012336">
    <property type="entry name" value="Thioredoxin-like_fold"/>
</dbReference>
<evidence type="ECO:0000313" key="3">
    <source>
        <dbReference type="Proteomes" id="UP001060504"/>
    </source>
</evidence>
<dbReference type="InterPro" id="IPR036249">
    <property type="entry name" value="Thioredoxin-like_sf"/>
</dbReference>
<dbReference type="Gene3D" id="3.40.30.10">
    <property type="entry name" value="Glutaredoxin"/>
    <property type="match status" value="1"/>
</dbReference>
<feature type="domain" description="Thioredoxin-like fold" evidence="1">
    <location>
        <begin position="56"/>
        <end position="131"/>
    </location>
</feature>
<accession>A0ABQ4V8S2</accession>
<sequence length="239" mass="25708">MCPVVEGYSFGMRISKAALLTGLLGLLLATVGCSQNVVGTALPDATRVPLTLSADEYGIVAGFDDAPSQIEIFTEPQCTHCRDLQSNFGEQLAYYIAVGELQVTYRPLTFIDDDYDGYSSKVANALFLAVEPVGDAAATGTQFQRLVEDLWVNQQTGGPAFTGDELRDMAIGAGIPASVADNIAGQRQIVDVADMENVNFELLFDIDSAQTGTPTVYDLEAGEKLDVYDDNWLDDLVQS</sequence>
<dbReference type="EMBL" id="BPRH01001600">
    <property type="protein sequence ID" value="GJF13990.1"/>
    <property type="molecule type" value="Genomic_DNA"/>
</dbReference>
<name>A0ABQ4V8S2_9MYCO</name>
<keyword evidence="3" id="KW-1185">Reference proteome</keyword>
<protein>
    <submittedName>
        <fullName evidence="2">Protein disulfide-isomerase</fullName>
    </submittedName>
</protein>
<dbReference type="CDD" id="cd02972">
    <property type="entry name" value="DsbA_family"/>
    <property type="match status" value="1"/>
</dbReference>
<evidence type="ECO:0000313" key="2">
    <source>
        <dbReference type="EMBL" id="GJF13990.1"/>
    </source>
</evidence>
<comment type="caution">
    <text evidence="2">The sequence shown here is derived from an EMBL/GenBank/DDBJ whole genome shotgun (WGS) entry which is preliminary data.</text>
</comment>